<evidence type="ECO:0000256" key="5">
    <source>
        <dbReference type="ARBA" id="ARBA00022801"/>
    </source>
</evidence>
<dbReference type="InterPro" id="IPR032799">
    <property type="entry name" value="TAXi_C"/>
</dbReference>
<feature type="active site" evidence="7">
    <location>
        <position position="157"/>
    </location>
</feature>
<feature type="signal peptide" evidence="8">
    <location>
        <begin position="1"/>
        <end position="32"/>
    </location>
</feature>
<dbReference type="Gene3D" id="2.40.70.10">
    <property type="entry name" value="Acid Proteases"/>
    <property type="match status" value="2"/>
</dbReference>
<evidence type="ECO:0000256" key="8">
    <source>
        <dbReference type="SAM" id="SignalP"/>
    </source>
</evidence>
<dbReference type="PANTHER" id="PTHR13683:SF750">
    <property type="entry name" value="ASPARTYL PROTEASE AED1"/>
    <property type="match status" value="1"/>
</dbReference>
<dbReference type="InterPro" id="IPR021109">
    <property type="entry name" value="Peptidase_aspartic_dom_sf"/>
</dbReference>
<dbReference type="InterPro" id="IPR001461">
    <property type="entry name" value="Aspartic_peptidase_A1"/>
</dbReference>
<keyword evidence="2" id="KW-0645">Protease</keyword>
<dbReference type="PROSITE" id="PS51767">
    <property type="entry name" value="PEPTIDASE_A1"/>
    <property type="match status" value="1"/>
</dbReference>
<dbReference type="AlphaFoldDB" id="A0ABC8S0N1"/>
<dbReference type="EMBL" id="CAUOFW020001792">
    <property type="protein sequence ID" value="CAK9148749.1"/>
    <property type="molecule type" value="Genomic_DNA"/>
</dbReference>
<feature type="active site" evidence="7">
    <location>
        <position position="359"/>
    </location>
</feature>
<dbReference type="FunFam" id="2.40.70.10:FF:000013">
    <property type="entry name" value="Aspartyl protease AED1"/>
    <property type="match status" value="1"/>
</dbReference>
<dbReference type="InterPro" id="IPR032861">
    <property type="entry name" value="TAXi_N"/>
</dbReference>
<organism evidence="10 11">
    <name type="scientific">Ilex paraguariensis</name>
    <name type="common">yerba mate</name>
    <dbReference type="NCBI Taxonomy" id="185542"/>
    <lineage>
        <taxon>Eukaryota</taxon>
        <taxon>Viridiplantae</taxon>
        <taxon>Streptophyta</taxon>
        <taxon>Embryophyta</taxon>
        <taxon>Tracheophyta</taxon>
        <taxon>Spermatophyta</taxon>
        <taxon>Magnoliopsida</taxon>
        <taxon>eudicotyledons</taxon>
        <taxon>Gunneridae</taxon>
        <taxon>Pentapetalae</taxon>
        <taxon>asterids</taxon>
        <taxon>campanulids</taxon>
        <taxon>Aquifoliales</taxon>
        <taxon>Aquifoliaceae</taxon>
        <taxon>Ilex</taxon>
    </lineage>
</organism>
<keyword evidence="11" id="KW-1185">Reference proteome</keyword>
<comment type="similarity">
    <text evidence="1">Belongs to the peptidase A1 family.</text>
</comment>
<evidence type="ECO:0000313" key="10">
    <source>
        <dbReference type="EMBL" id="CAK9148749.1"/>
    </source>
</evidence>
<dbReference type="InterPro" id="IPR033121">
    <property type="entry name" value="PEPTIDASE_A1"/>
</dbReference>
<evidence type="ECO:0000256" key="6">
    <source>
        <dbReference type="ARBA" id="ARBA00023157"/>
    </source>
</evidence>
<keyword evidence="4" id="KW-0064">Aspartyl protease</keyword>
<dbReference type="GO" id="GO:0004190">
    <property type="term" value="F:aspartic-type endopeptidase activity"/>
    <property type="evidence" value="ECO:0007669"/>
    <property type="project" value="UniProtKB-KW"/>
</dbReference>
<keyword evidence="5" id="KW-0378">Hydrolase</keyword>
<sequence length="481" mass="51317">MASPTGFIPVRFLLSASLFLLLLPSSLKKGYALKRIETSESRHHTVQVSSLLPASLCNPTTKGSNKKSSLKVVHRNGPCSQLSQDKANTPTLTQILYHDQSRVNSIHSRLAFNSGKTSLQDSQATIPAQSGSMLGSGNYIVTVGLGSPKRDLSLIFDTGSDLTWTQCQPCVKYCYKQREPTFDPSKSTTYSNISCNSASCSQLSSATGNSPGCSTSTCIYGIQYGDSSFSVGYFGQEKLTLTSTDVFDNFQFGCGQNNRGLFGGTAGLLGLGRDQLSIVSQTAKTYGKYFSYCLPSKTSSTGHLTFGKNGVPSTVKFTPLSVNSQGPSFYFIDITGISVGGRQLSISSSVFKTAGTIIDSGTVITRLPPAAYKALRTTFRQQMTKYPMAQPVSILDTCYDLSNYSTVTIPKISFFFSGNLKTDIDLSGTLYVVSASQICLPFAGNSDAADVGIFGNVQQKTLDVVYDVAGGKLGFGPGGCD</sequence>
<evidence type="ECO:0000313" key="11">
    <source>
        <dbReference type="Proteomes" id="UP001642360"/>
    </source>
</evidence>
<dbReference type="Pfam" id="PF14541">
    <property type="entry name" value="TAXi_C"/>
    <property type="match status" value="1"/>
</dbReference>
<comment type="caution">
    <text evidence="10">The sequence shown here is derived from an EMBL/GenBank/DDBJ whole genome shotgun (WGS) entry which is preliminary data.</text>
</comment>
<proteinExistence type="inferred from homology"/>
<gene>
    <name evidence="10" type="ORF">ILEXP_LOCUS16720</name>
</gene>
<evidence type="ECO:0000256" key="1">
    <source>
        <dbReference type="ARBA" id="ARBA00007447"/>
    </source>
</evidence>
<accession>A0ABC8S0N1</accession>
<evidence type="ECO:0000256" key="2">
    <source>
        <dbReference type="ARBA" id="ARBA00022670"/>
    </source>
</evidence>
<dbReference type="FunFam" id="2.40.70.10:FF:000021">
    <property type="entry name" value="Aspartyl protease AED1"/>
    <property type="match status" value="1"/>
</dbReference>
<feature type="chain" id="PRO_5044856746" description="Peptidase A1 domain-containing protein" evidence="8">
    <location>
        <begin position="33"/>
        <end position="481"/>
    </location>
</feature>
<evidence type="ECO:0000256" key="7">
    <source>
        <dbReference type="PIRSR" id="PIRSR601461-1"/>
    </source>
</evidence>
<keyword evidence="6" id="KW-1015">Disulfide bond</keyword>
<keyword evidence="3 8" id="KW-0732">Signal</keyword>
<dbReference type="PRINTS" id="PR00792">
    <property type="entry name" value="PEPSIN"/>
</dbReference>
<protein>
    <recommendedName>
        <fullName evidence="9">Peptidase A1 domain-containing protein</fullName>
    </recommendedName>
</protein>
<dbReference type="SUPFAM" id="SSF50630">
    <property type="entry name" value="Acid proteases"/>
    <property type="match status" value="1"/>
</dbReference>
<dbReference type="PANTHER" id="PTHR13683">
    <property type="entry name" value="ASPARTYL PROTEASES"/>
    <property type="match status" value="1"/>
</dbReference>
<evidence type="ECO:0000256" key="3">
    <source>
        <dbReference type="ARBA" id="ARBA00022729"/>
    </source>
</evidence>
<dbReference type="Proteomes" id="UP001642360">
    <property type="component" value="Unassembled WGS sequence"/>
</dbReference>
<feature type="domain" description="Peptidase A1" evidence="9">
    <location>
        <begin position="139"/>
        <end position="476"/>
    </location>
</feature>
<dbReference type="Pfam" id="PF14543">
    <property type="entry name" value="TAXi_N"/>
    <property type="match status" value="1"/>
</dbReference>
<name>A0ABC8S0N1_9AQUA</name>
<evidence type="ECO:0000256" key="4">
    <source>
        <dbReference type="ARBA" id="ARBA00022750"/>
    </source>
</evidence>
<evidence type="ECO:0000259" key="9">
    <source>
        <dbReference type="PROSITE" id="PS51767"/>
    </source>
</evidence>
<reference evidence="10 11" key="1">
    <citation type="submission" date="2024-02" db="EMBL/GenBank/DDBJ databases">
        <authorList>
            <person name="Vignale AGUSTIN F."/>
            <person name="Sosa J E."/>
            <person name="Modenutti C."/>
        </authorList>
    </citation>
    <scope>NUCLEOTIDE SEQUENCE [LARGE SCALE GENOMIC DNA]</scope>
</reference>
<dbReference type="GO" id="GO:0006508">
    <property type="term" value="P:proteolysis"/>
    <property type="evidence" value="ECO:0007669"/>
    <property type="project" value="UniProtKB-KW"/>
</dbReference>